<sequence length="788" mass="85881">MGASSAATPKTDLASSTVTRSLVALGALTLGQYFRSEDILENRDHGTQVIATTMTPQLEAKDEEPGVALLYKACQSEFGRFQALDFEFIEGDNLKNSRCILTIKRPDGISRSYTSTPSDTRQDPAKTQVTKLALRMGALEFISNRDSPDRPGKSGTDPIPLSALALESREVELPHDSPSLDCDQLDGPIRQIEESCEQRKGVFAALQWVYLSESKPGVAAYGSALKISLSPHCFRVYSVDTVHPTFAEAKRACATLAIDQGILEFIHQQNGRAEPSLPSEGSDTYRGSEDACTVALQSFYDSLPRPLPEDMGDKSAAEVNAPAWLNSLIQSARGGRLSHKFIWTTHGVPGSIPHYGCVLRISRPSSPVRTHLVDAVFSKRTDAKAAVCLLAMSQGAGDHIRSIVREVEEKLTSEMRKLANERILPMLQSELNKVSQGGMEFEHHKDMDAYGCSLTILLSTMNPAPNDIRKFRVPAEYRNKHDSKLAVLCLAADQGALEFIRFRGEEAPLGYQSPFVPSSSREVAGIRGGEKRKREQRDDSGVRQTSELSLEPSHSKKGKSKKKKKKKVNSECDMDLDSSTEASEPMPLRSFTEASSSKAYTMGPFDLPTGQATSVPSEPDGFDGATRPTSHRRAGRSRYSQSGTSRPTSRTPILPTLLPGPPLSSPFPHPNPPQHLHQYGEAQGVSAYYDTSLSGAPGFPGLVGPAAGGGMYPPLGYAPPPVLPYYGHAAMPVYVDGSHPSMSFQPGNRSFPHYEHHAHPSAPPDPRQSRPPNVLPQFHHPGFYPMGW</sequence>
<feature type="compositionally biased region" description="Basic and acidic residues" evidence="1">
    <location>
        <begin position="528"/>
        <end position="541"/>
    </location>
</feature>
<dbReference type="HOGENOM" id="CLU_008395_0_0_1"/>
<gene>
    <name evidence="2" type="ORF">JAAARDRAFT_34726</name>
</gene>
<dbReference type="AlphaFoldDB" id="A0A067Q5R9"/>
<protein>
    <submittedName>
        <fullName evidence="2">Uncharacterized protein</fullName>
    </submittedName>
</protein>
<keyword evidence="3" id="KW-1185">Reference proteome</keyword>
<feature type="region of interest" description="Disordered" evidence="1">
    <location>
        <begin position="511"/>
        <end position="669"/>
    </location>
</feature>
<name>A0A067Q5R9_9AGAM</name>
<organism evidence="2 3">
    <name type="scientific">Jaapia argillacea MUCL 33604</name>
    <dbReference type="NCBI Taxonomy" id="933084"/>
    <lineage>
        <taxon>Eukaryota</taxon>
        <taxon>Fungi</taxon>
        <taxon>Dikarya</taxon>
        <taxon>Basidiomycota</taxon>
        <taxon>Agaricomycotina</taxon>
        <taxon>Agaricomycetes</taxon>
        <taxon>Agaricomycetidae</taxon>
        <taxon>Jaapiales</taxon>
        <taxon>Jaapiaceae</taxon>
        <taxon>Jaapia</taxon>
    </lineage>
</organism>
<evidence type="ECO:0000256" key="1">
    <source>
        <dbReference type="SAM" id="MobiDB-lite"/>
    </source>
</evidence>
<dbReference type="EMBL" id="KL197718">
    <property type="protein sequence ID" value="KDQ57916.1"/>
    <property type="molecule type" value="Genomic_DNA"/>
</dbReference>
<feature type="compositionally biased region" description="Polar residues" evidence="1">
    <location>
        <begin position="638"/>
        <end position="651"/>
    </location>
</feature>
<dbReference type="STRING" id="933084.A0A067Q5R9"/>
<accession>A0A067Q5R9</accession>
<dbReference type="OrthoDB" id="3254160at2759"/>
<evidence type="ECO:0000313" key="3">
    <source>
        <dbReference type="Proteomes" id="UP000027265"/>
    </source>
</evidence>
<reference evidence="3" key="1">
    <citation type="journal article" date="2014" name="Proc. Natl. Acad. Sci. U.S.A.">
        <title>Extensive sampling of basidiomycete genomes demonstrates inadequacy of the white-rot/brown-rot paradigm for wood decay fungi.</title>
        <authorList>
            <person name="Riley R."/>
            <person name="Salamov A.A."/>
            <person name="Brown D.W."/>
            <person name="Nagy L.G."/>
            <person name="Floudas D."/>
            <person name="Held B.W."/>
            <person name="Levasseur A."/>
            <person name="Lombard V."/>
            <person name="Morin E."/>
            <person name="Otillar R."/>
            <person name="Lindquist E.A."/>
            <person name="Sun H."/>
            <person name="LaButti K.M."/>
            <person name="Schmutz J."/>
            <person name="Jabbour D."/>
            <person name="Luo H."/>
            <person name="Baker S.E."/>
            <person name="Pisabarro A.G."/>
            <person name="Walton J.D."/>
            <person name="Blanchette R.A."/>
            <person name="Henrissat B."/>
            <person name="Martin F."/>
            <person name="Cullen D."/>
            <person name="Hibbett D.S."/>
            <person name="Grigoriev I.V."/>
        </authorList>
    </citation>
    <scope>NUCLEOTIDE SEQUENCE [LARGE SCALE GENOMIC DNA]</scope>
    <source>
        <strain evidence="3">MUCL 33604</strain>
    </source>
</reference>
<evidence type="ECO:0000313" key="2">
    <source>
        <dbReference type="EMBL" id="KDQ57916.1"/>
    </source>
</evidence>
<dbReference type="Proteomes" id="UP000027265">
    <property type="component" value="Unassembled WGS sequence"/>
</dbReference>
<proteinExistence type="predicted"/>
<dbReference type="InParanoid" id="A0A067Q5R9"/>
<feature type="compositionally biased region" description="Pro residues" evidence="1">
    <location>
        <begin position="658"/>
        <end position="669"/>
    </location>
</feature>
<feature type="compositionally biased region" description="Basic residues" evidence="1">
    <location>
        <begin position="555"/>
        <end position="567"/>
    </location>
</feature>
<feature type="region of interest" description="Disordered" evidence="1">
    <location>
        <begin position="744"/>
        <end position="776"/>
    </location>
</feature>